<name>A0A7S0RKU4_9CHLO</name>
<feature type="compositionally biased region" description="Basic and acidic residues" evidence="1">
    <location>
        <begin position="38"/>
        <end position="55"/>
    </location>
</feature>
<gene>
    <name evidence="2" type="ORF">CLEI1391_LOCUS9351</name>
</gene>
<proteinExistence type="predicted"/>
<feature type="compositionally biased region" description="Basic and acidic residues" evidence="1">
    <location>
        <begin position="63"/>
        <end position="86"/>
    </location>
</feature>
<protein>
    <submittedName>
        <fullName evidence="2">Uncharacterized protein</fullName>
    </submittedName>
</protein>
<feature type="compositionally biased region" description="Pro residues" evidence="1">
    <location>
        <begin position="244"/>
        <end position="265"/>
    </location>
</feature>
<evidence type="ECO:0000256" key="1">
    <source>
        <dbReference type="SAM" id="MobiDB-lite"/>
    </source>
</evidence>
<reference evidence="2" key="1">
    <citation type="submission" date="2021-01" db="EMBL/GenBank/DDBJ databases">
        <authorList>
            <person name="Corre E."/>
            <person name="Pelletier E."/>
            <person name="Niang G."/>
            <person name="Scheremetjew M."/>
            <person name="Finn R."/>
            <person name="Kale V."/>
            <person name="Holt S."/>
            <person name="Cochrane G."/>
            <person name="Meng A."/>
            <person name="Brown T."/>
            <person name="Cohen L."/>
        </authorList>
    </citation>
    <scope>NUCLEOTIDE SEQUENCE</scope>
    <source>
        <strain evidence="2">SAG 11-49</strain>
    </source>
</reference>
<organism evidence="2">
    <name type="scientific">Chlamydomonas leiostraca</name>
    <dbReference type="NCBI Taxonomy" id="1034604"/>
    <lineage>
        <taxon>Eukaryota</taxon>
        <taxon>Viridiplantae</taxon>
        <taxon>Chlorophyta</taxon>
        <taxon>core chlorophytes</taxon>
        <taxon>Chlorophyceae</taxon>
        <taxon>CS clade</taxon>
        <taxon>Chlamydomonadales</taxon>
        <taxon>Chlamydomonadaceae</taxon>
        <taxon>Chlamydomonas</taxon>
    </lineage>
</organism>
<feature type="compositionally biased region" description="Pro residues" evidence="1">
    <location>
        <begin position="114"/>
        <end position="123"/>
    </location>
</feature>
<feature type="compositionally biased region" description="Basic and acidic residues" evidence="1">
    <location>
        <begin position="204"/>
        <end position="220"/>
    </location>
</feature>
<dbReference type="EMBL" id="HBFB01016739">
    <property type="protein sequence ID" value="CAD8680023.1"/>
    <property type="molecule type" value="Transcribed_RNA"/>
</dbReference>
<evidence type="ECO:0000313" key="2">
    <source>
        <dbReference type="EMBL" id="CAD8680023.1"/>
    </source>
</evidence>
<feature type="region of interest" description="Disordered" evidence="1">
    <location>
        <begin position="151"/>
        <end position="276"/>
    </location>
</feature>
<dbReference type="AlphaFoldDB" id="A0A7S0RKU4"/>
<feature type="compositionally biased region" description="Basic and acidic residues" evidence="1">
    <location>
        <begin position="267"/>
        <end position="276"/>
    </location>
</feature>
<accession>A0A7S0RKU4</accession>
<sequence length="276" mass="29725">MLKYGFGGALPCADAQRQHMQRAAGMAAVLTTEEEAEIGERFAQREGAPDRERFGSEGPPPLPREREGPPPPRERDWERDRDRDFRGPPPAPGPRDDGPPRSLPDLLEQLAMELPPPMALEGPPVPVDAVMDVVMFADLSPAAIAYGCAELDAGRPPSSANGVEVPQVLEAAARGGRPYEGYDQGGLPSPSGYGPPGPGGPGPLRREPPPPHDPYWHEPDPWMGPDGPPGPRKRRWEGDRDGYGPPPGDPNWGPPPDGRGPPPPWGYDDRRPPPGR</sequence>
<feature type="region of interest" description="Disordered" evidence="1">
    <location>
        <begin position="35"/>
        <end position="123"/>
    </location>
</feature>